<keyword evidence="2" id="KW-0813">Transport</keyword>
<dbReference type="Gene3D" id="1.20.1250.20">
    <property type="entry name" value="MFS general substrate transporter like domains"/>
    <property type="match status" value="1"/>
</dbReference>
<dbReference type="InterPro" id="IPR010290">
    <property type="entry name" value="TM_effector"/>
</dbReference>
<feature type="transmembrane region" description="Helical" evidence="7">
    <location>
        <begin position="114"/>
        <end position="130"/>
    </location>
</feature>
<dbReference type="GO" id="GO:0005886">
    <property type="term" value="C:plasma membrane"/>
    <property type="evidence" value="ECO:0007669"/>
    <property type="project" value="UniProtKB-SubCell"/>
</dbReference>
<feature type="transmembrane region" description="Helical" evidence="7">
    <location>
        <begin position="267"/>
        <end position="288"/>
    </location>
</feature>
<feature type="transmembrane region" description="Helical" evidence="7">
    <location>
        <begin position="386"/>
        <end position="405"/>
    </location>
</feature>
<feature type="transmembrane region" description="Helical" evidence="7">
    <location>
        <begin position="46"/>
        <end position="76"/>
    </location>
</feature>
<keyword evidence="5 7" id="KW-1133">Transmembrane helix</keyword>
<accession>A0A1Q8QW68</accession>
<evidence type="ECO:0000313" key="9">
    <source>
        <dbReference type="EMBL" id="OLN31579.1"/>
    </source>
</evidence>
<proteinExistence type="predicted"/>
<feature type="transmembrane region" description="Helical" evidence="7">
    <location>
        <begin position="295"/>
        <end position="312"/>
    </location>
</feature>
<dbReference type="Pfam" id="PF05977">
    <property type="entry name" value="MFS_3"/>
    <property type="match status" value="1"/>
</dbReference>
<dbReference type="OrthoDB" id="9775268at2"/>
<keyword evidence="3" id="KW-1003">Cell membrane</keyword>
<evidence type="ECO:0000256" key="4">
    <source>
        <dbReference type="ARBA" id="ARBA00022692"/>
    </source>
</evidence>
<dbReference type="PROSITE" id="PS50850">
    <property type="entry name" value="MFS"/>
    <property type="match status" value="1"/>
</dbReference>
<feature type="transmembrane region" description="Helical" evidence="7">
    <location>
        <begin position="356"/>
        <end position="374"/>
    </location>
</feature>
<feature type="transmembrane region" description="Helical" evidence="7">
    <location>
        <begin position="318"/>
        <end position="335"/>
    </location>
</feature>
<organism evidence="9 10">
    <name type="scientific">Desulfosporosinus metallidurans</name>
    <dbReference type="NCBI Taxonomy" id="1888891"/>
    <lineage>
        <taxon>Bacteria</taxon>
        <taxon>Bacillati</taxon>
        <taxon>Bacillota</taxon>
        <taxon>Clostridia</taxon>
        <taxon>Eubacteriales</taxon>
        <taxon>Desulfitobacteriaceae</taxon>
        <taxon>Desulfosporosinus</taxon>
    </lineage>
</organism>
<feature type="transmembrane region" description="Helical" evidence="7">
    <location>
        <begin position="88"/>
        <end position="108"/>
    </location>
</feature>
<feature type="domain" description="Major facilitator superfamily (MFS) profile" evidence="8">
    <location>
        <begin position="17"/>
        <end position="409"/>
    </location>
</feature>
<comment type="subcellular location">
    <subcellularLocation>
        <location evidence="1">Cell membrane</location>
        <topology evidence="1">Multi-pass membrane protein</topology>
    </subcellularLocation>
</comment>
<dbReference type="InterPro" id="IPR020846">
    <property type="entry name" value="MFS_dom"/>
</dbReference>
<dbReference type="CDD" id="cd06173">
    <property type="entry name" value="MFS_MefA_like"/>
    <property type="match status" value="1"/>
</dbReference>
<name>A0A1Q8QW68_9FIRM</name>
<dbReference type="InterPro" id="IPR036259">
    <property type="entry name" value="MFS_trans_sf"/>
</dbReference>
<evidence type="ECO:0000256" key="6">
    <source>
        <dbReference type="ARBA" id="ARBA00023136"/>
    </source>
</evidence>
<comment type="caution">
    <text evidence="9">The sequence shown here is derived from an EMBL/GenBank/DDBJ whole genome shotgun (WGS) entry which is preliminary data.</text>
</comment>
<feature type="transmembrane region" description="Helical" evidence="7">
    <location>
        <begin position="231"/>
        <end position="255"/>
    </location>
</feature>
<keyword evidence="4 7" id="KW-0812">Transmembrane</keyword>
<dbReference type="GO" id="GO:0022857">
    <property type="term" value="F:transmembrane transporter activity"/>
    <property type="evidence" value="ECO:0007669"/>
    <property type="project" value="InterPro"/>
</dbReference>
<feature type="transmembrane region" description="Helical" evidence="7">
    <location>
        <begin position="151"/>
        <end position="172"/>
    </location>
</feature>
<reference evidence="9 10" key="1">
    <citation type="submission" date="2016-09" db="EMBL/GenBank/DDBJ databases">
        <title>Complete genome of Desulfosporosinus sp. OL.</title>
        <authorList>
            <person name="Mardanov A."/>
            <person name="Beletsky A."/>
            <person name="Panova A."/>
            <person name="Karnachuk O."/>
            <person name="Ravin N."/>
        </authorList>
    </citation>
    <scope>NUCLEOTIDE SEQUENCE [LARGE SCALE GENOMIC DNA]</scope>
    <source>
        <strain evidence="9 10">OL</strain>
    </source>
</reference>
<dbReference type="SUPFAM" id="SSF103473">
    <property type="entry name" value="MFS general substrate transporter"/>
    <property type="match status" value="1"/>
</dbReference>
<sequence>MKIFEYPQRVVRHSFPALIHVNFRIYWLGQCVSLIGTWMQNIGQTWLVFSLTGSPLLLGLLGAVQFLPITIFSLFAGVVIDKYPKKKILIITQFLSMILAFSLSALVFTHTVKYGYVLILALILGFTNTIDMPTRQAFTIEMAGKEDLMNAIALNSATFNLARIIGPAIGAIVMASLGAGWCFFLNGLSFLAVLMSLFKIKVNPYVRRKVSNTLLKEIKDGLKYIASEPSLLQTILMVLIIGVFVFNFNVLIPVFSKNVLHQGEKVYGLLMSALGLGSLLGALMVSVNSKSGPKVKVLVGSGVMVSIMLILVSITTVYYYTAILLVITGIFNIWFSTTANSTLQITAKDEYRGRVMSVYSLVFAGATPIGNLFAGLTTDKYGASTSFFLSGVLTIVLIAFLKLLFMDKANSKRLKPS</sequence>
<dbReference type="EMBL" id="MLBF01000016">
    <property type="protein sequence ID" value="OLN31579.1"/>
    <property type="molecule type" value="Genomic_DNA"/>
</dbReference>
<protein>
    <submittedName>
        <fullName evidence="9">Permease</fullName>
    </submittedName>
</protein>
<evidence type="ECO:0000256" key="2">
    <source>
        <dbReference type="ARBA" id="ARBA00022448"/>
    </source>
</evidence>
<evidence type="ECO:0000256" key="1">
    <source>
        <dbReference type="ARBA" id="ARBA00004651"/>
    </source>
</evidence>
<evidence type="ECO:0000259" key="8">
    <source>
        <dbReference type="PROSITE" id="PS50850"/>
    </source>
</evidence>
<dbReference type="AlphaFoldDB" id="A0A1Q8QW68"/>
<feature type="transmembrane region" description="Helical" evidence="7">
    <location>
        <begin position="21"/>
        <end position="40"/>
    </location>
</feature>
<keyword evidence="6 7" id="KW-0472">Membrane</keyword>
<evidence type="ECO:0000256" key="5">
    <source>
        <dbReference type="ARBA" id="ARBA00022989"/>
    </source>
</evidence>
<dbReference type="PANTHER" id="PTHR23513:SF11">
    <property type="entry name" value="STAPHYLOFERRIN A TRANSPORTER"/>
    <property type="match status" value="1"/>
</dbReference>
<dbReference type="Proteomes" id="UP000186102">
    <property type="component" value="Unassembled WGS sequence"/>
</dbReference>
<gene>
    <name evidence="9" type="ORF">DSOL_2446</name>
</gene>
<feature type="transmembrane region" description="Helical" evidence="7">
    <location>
        <begin position="178"/>
        <end position="198"/>
    </location>
</feature>
<evidence type="ECO:0000256" key="3">
    <source>
        <dbReference type="ARBA" id="ARBA00022475"/>
    </source>
</evidence>
<dbReference type="PANTHER" id="PTHR23513">
    <property type="entry name" value="INTEGRAL MEMBRANE EFFLUX PROTEIN-RELATED"/>
    <property type="match status" value="1"/>
</dbReference>
<evidence type="ECO:0000256" key="7">
    <source>
        <dbReference type="SAM" id="Phobius"/>
    </source>
</evidence>
<keyword evidence="10" id="KW-1185">Reference proteome</keyword>
<dbReference type="STRING" id="1888891.DSOL_2446"/>
<dbReference type="RefSeq" id="WP_075365059.1">
    <property type="nucleotide sequence ID" value="NZ_MLBF01000016.1"/>
</dbReference>
<evidence type="ECO:0000313" key="10">
    <source>
        <dbReference type="Proteomes" id="UP000186102"/>
    </source>
</evidence>